<dbReference type="EMBL" id="JAGVWC010000012">
    <property type="protein sequence ID" value="MBS3062059.1"/>
    <property type="molecule type" value="Genomic_DNA"/>
</dbReference>
<comment type="caution">
    <text evidence="7">The sequence shown here is derived from an EMBL/GenBank/DDBJ whole genome shotgun (WGS) entry which is preliminary data.</text>
</comment>
<gene>
    <name evidence="5" type="primary">rpl30e</name>
    <name evidence="7" type="ORF">J4215_05750</name>
</gene>
<evidence type="ECO:0000256" key="4">
    <source>
        <dbReference type="ARBA" id="ARBA00035231"/>
    </source>
</evidence>
<sequence>MDMVEIQREIRRSVDTGKVAFGEKETEKNVLKGNGALIIVSDSATASTKEKAKHWSKIFSIPVFEYHGKGLELGSVCGKPFSVGTMLVLDSGKSRVLEVIAVPASAKKTKKTRE</sequence>
<dbReference type="PROSITE" id="PS00993">
    <property type="entry name" value="RIBOSOMAL_L30E_2"/>
    <property type="match status" value="1"/>
</dbReference>
<evidence type="ECO:0000256" key="5">
    <source>
        <dbReference type="HAMAP-Rule" id="MF_00481"/>
    </source>
</evidence>
<organism evidence="7 8">
    <name type="scientific">Candidatus Iainarchaeum sp</name>
    <dbReference type="NCBI Taxonomy" id="3101447"/>
    <lineage>
        <taxon>Archaea</taxon>
        <taxon>Candidatus Iainarchaeota</taxon>
        <taxon>Candidatus Iainarchaeia</taxon>
        <taxon>Candidatus Iainarchaeales</taxon>
        <taxon>Candidatus Iainarchaeaceae</taxon>
        <taxon>Candidatus Iainarchaeum</taxon>
    </lineage>
</organism>
<dbReference type="AlphaFoldDB" id="A0A8T4L940"/>
<reference evidence="7" key="1">
    <citation type="submission" date="2021-03" db="EMBL/GenBank/DDBJ databases">
        <authorList>
            <person name="Jaffe A."/>
        </authorList>
    </citation>
    <scope>NUCLEOTIDE SEQUENCE</scope>
    <source>
        <strain evidence="7">RIFCSPLOWO2_01_FULL_AR10_48_17</strain>
    </source>
</reference>
<dbReference type="InterPro" id="IPR000231">
    <property type="entry name" value="Ribosomal_eL30"/>
</dbReference>
<dbReference type="SUPFAM" id="SSF55315">
    <property type="entry name" value="L30e-like"/>
    <property type="match status" value="1"/>
</dbReference>
<dbReference type="InterPro" id="IPR022991">
    <property type="entry name" value="Ribosomal_eL30_CS"/>
</dbReference>
<dbReference type="GO" id="GO:0022625">
    <property type="term" value="C:cytosolic large ribosomal subunit"/>
    <property type="evidence" value="ECO:0007669"/>
    <property type="project" value="InterPro"/>
</dbReference>
<dbReference type="Pfam" id="PF01248">
    <property type="entry name" value="Ribosomal_L7Ae"/>
    <property type="match status" value="1"/>
</dbReference>
<protein>
    <recommendedName>
        <fullName evidence="4 5">Large ribosomal subunit protein eL30</fullName>
    </recommendedName>
</protein>
<dbReference type="HAMAP" id="MF_00481">
    <property type="entry name" value="Ribosomal_eL30"/>
    <property type="match status" value="1"/>
</dbReference>
<accession>A0A8T4L940</accession>
<dbReference type="GO" id="GO:0003735">
    <property type="term" value="F:structural constituent of ribosome"/>
    <property type="evidence" value="ECO:0007669"/>
    <property type="project" value="InterPro"/>
</dbReference>
<dbReference type="GO" id="GO:0006412">
    <property type="term" value="P:translation"/>
    <property type="evidence" value="ECO:0007669"/>
    <property type="project" value="UniProtKB-UniRule"/>
</dbReference>
<evidence type="ECO:0000313" key="8">
    <source>
        <dbReference type="Proteomes" id="UP000675968"/>
    </source>
</evidence>
<proteinExistence type="inferred from homology"/>
<evidence type="ECO:0000256" key="3">
    <source>
        <dbReference type="ARBA" id="ARBA00023274"/>
    </source>
</evidence>
<dbReference type="PANTHER" id="PTHR11449">
    <property type="entry name" value="RIBOSOMAL PROTEIN L30"/>
    <property type="match status" value="1"/>
</dbReference>
<reference evidence="7" key="2">
    <citation type="submission" date="2021-05" db="EMBL/GenBank/DDBJ databases">
        <title>Protein family content uncovers lineage relationships and bacterial pathway maintenance mechanisms in DPANN archaea.</title>
        <authorList>
            <person name="Castelle C.J."/>
            <person name="Meheust R."/>
            <person name="Jaffe A.L."/>
            <person name="Seitz K."/>
            <person name="Gong X."/>
            <person name="Baker B.J."/>
            <person name="Banfield J.F."/>
        </authorList>
    </citation>
    <scope>NUCLEOTIDE SEQUENCE</scope>
    <source>
        <strain evidence="7">RIFCSPLOWO2_01_FULL_AR10_48_17</strain>
    </source>
</reference>
<dbReference type="InterPro" id="IPR004038">
    <property type="entry name" value="Ribosomal_eL8/eL30/eS12/Gad45"/>
</dbReference>
<evidence type="ECO:0000313" key="7">
    <source>
        <dbReference type="EMBL" id="MBS3062059.1"/>
    </source>
</evidence>
<dbReference type="Proteomes" id="UP000675968">
    <property type="component" value="Unassembled WGS sequence"/>
</dbReference>
<dbReference type="GO" id="GO:0003723">
    <property type="term" value="F:RNA binding"/>
    <property type="evidence" value="ECO:0007669"/>
    <property type="project" value="InterPro"/>
</dbReference>
<evidence type="ECO:0000256" key="2">
    <source>
        <dbReference type="ARBA" id="ARBA00022980"/>
    </source>
</evidence>
<dbReference type="NCBIfam" id="NF002172">
    <property type="entry name" value="PRK01018.1"/>
    <property type="match status" value="1"/>
</dbReference>
<comment type="similarity">
    <text evidence="1 5">Belongs to the eukaryotic ribosomal protein eL30 family.</text>
</comment>
<dbReference type="InterPro" id="IPR029064">
    <property type="entry name" value="Ribosomal_eL30-like_sf"/>
</dbReference>
<keyword evidence="3 5" id="KW-0687">Ribonucleoprotein</keyword>
<evidence type="ECO:0000259" key="6">
    <source>
        <dbReference type="Pfam" id="PF01248"/>
    </source>
</evidence>
<dbReference type="Gene3D" id="3.30.1330.30">
    <property type="match status" value="1"/>
</dbReference>
<evidence type="ECO:0000256" key="1">
    <source>
        <dbReference type="ARBA" id="ARBA00007326"/>
    </source>
</evidence>
<keyword evidence="2 5" id="KW-0689">Ribosomal protein</keyword>
<feature type="domain" description="Ribosomal protein eL8/eL30/eS12/Gadd45" evidence="6">
    <location>
        <begin position="5"/>
        <end position="97"/>
    </location>
</feature>
<name>A0A8T4L940_9ARCH</name>
<dbReference type="InterPro" id="IPR039109">
    <property type="entry name" value="Ribosomal_eL30-like"/>
</dbReference>